<evidence type="ECO:0000256" key="1">
    <source>
        <dbReference type="ARBA" id="ARBA00004196"/>
    </source>
</evidence>
<keyword evidence="7" id="KW-1185">Reference proteome</keyword>
<dbReference type="SUPFAM" id="SSF53822">
    <property type="entry name" value="Periplasmic binding protein-like I"/>
    <property type="match status" value="1"/>
</dbReference>
<feature type="signal peptide" evidence="4">
    <location>
        <begin position="1"/>
        <end position="26"/>
    </location>
</feature>
<dbReference type="PANTHER" id="PTHR46847">
    <property type="entry name" value="D-ALLOSE-BINDING PERIPLASMIC PROTEIN-RELATED"/>
    <property type="match status" value="1"/>
</dbReference>
<keyword evidence="3 4" id="KW-0732">Signal</keyword>
<dbReference type="Proteomes" id="UP000193749">
    <property type="component" value="Unassembled WGS sequence"/>
</dbReference>
<evidence type="ECO:0000256" key="3">
    <source>
        <dbReference type="ARBA" id="ARBA00022729"/>
    </source>
</evidence>
<reference evidence="6 7" key="1">
    <citation type="journal article" date="2017" name="Antonie Van Leeuwenhoek">
        <title>Phylogenomic resolution of the bacterial genus Pantoea and its relationship with Erwinia and Tatumella.</title>
        <authorList>
            <person name="Palmer M."/>
            <person name="Steenkamp E.T."/>
            <person name="Coetzee M.P."/>
            <person name="Chan W.Y."/>
            <person name="van Zyl E."/>
            <person name="De Maayer P."/>
            <person name="Coutinho T.A."/>
            <person name="Blom J."/>
            <person name="Smits T.H."/>
            <person name="Duffy B."/>
            <person name="Venter S.N."/>
        </authorList>
    </citation>
    <scope>NUCLEOTIDE SEQUENCE [LARGE SCALE GENOMIC DNA]</scope>
    <source>
        <strain evidence="6 7">LMG 2657</strain>
    </source>
</reference>
<dbReference type="GO" id="GO:0030246">
    <property type="term" value="F:carbohydrate binding"/>
    <property type="evidence" value="ECO:0007669"/>
    <property type="project" value="UniProtKB-ARBA"/>
</dbReference>
<evidence type="ECO:0000256" key="4">
    <source>
        <dbReference type="SAM" id="SignalP"/>
    </source>
</evidence>
<sequence>MSFQTRVKKYAALACACMLMAGTVSAVHADEAPKKYKIFLSLSYSGNNWMSETANIIKSLAKTPPYDKMVDLTEVISGTDPQAQISAYESMIAAKADGIISFPISPTALNRVIRRGCSQGVKFFMFDSTVTEKCAYNVSYISAGAGENMAQELVNELGGKGKIFMNRGVPGTSVDKRHYDGAMHIFKQYPGIQIVSEYYGYWDDRISQRETAKALAAHPDVNGIWSELGEAGVLNAVADRKGKMIPIMGENMNGFRLGFLNADYRQRGLSGVSAGSPPATAGYAFKLMMEVLTGKRNLPPTNIEYPLPWVTADQVKMCQDGKITEGCNVFPANMVPEGFSAEIYNPVYLPEVSLDSALKGIPTPGTTIQPLPAEIVKAADEPGINCDRCQAAPDEYKLTKVKPTVTP</sequence>
<organism evidence="6 7">
    <name type="scientific">Pantoea cypripedii</name>
    <name type="common">Pectobacterium cypripedii</name>
    <name type="synonym">Erwinia cypripedii</name>
    <dbReference type="NCBI Taxonomy" id="55209"/>
    <lineage>
        <taxon>Bacteria</taxon>
        <taxon>Pseudomonadati</taxon>
        <taxon>Pseudomonadota</taxon>
        <taxon>Gammaproteobacteria</taxon>
        <taxon>Enterobacterales</taxon>
        <taxon>Erwiniaceae</taxon>
        <taxon>Pantoea</taxon>
    </lineage>
</organism>
<name>A0A1X1ELN1_PANCY</name>
<evidence type="ECO:0000313" key="7">
    <source>
        <dbReference type="Proteomes" id="UP000193749"/>
    </source>
</evidence>
<comment type="caution">
    <text evidence="6">The sequence shown here is derived from an EMBL/GenBank/DDBJ whole genome shotgun (WGS) entry which is preliminary data.</text>
</comment>
<protein>
    <submittedName>
        <fullName evidence="6">Sugar ABC transporter substrate-binding protein</fullName>
    </submittedName>
</protein>
<accession>A0A1X1ELN1</accession>
<dbReference type="InterPro" id="IPR028082">
    <property type="entry name" value="Peripla_BP_I"/>
</dbReference>
<feature type="domain" description="Periplasmic binding protein" evidence="5">
    <location>
        <begin position="38"/>
        <end position="295"/>
    </location>
</feature>
<dbReference type="InterPro" id="IPR025997">
    <property type="entry name" value="SBP_2_dom"/>
</dbReference>
<comment type="subcellular location">
    <subcellularLocation>
        <location evidence="1">Cell envelope</location>
    </subcellularLocation>
</comment>
<proteinExistence type="inferred from homology"/>
<dbReference type="GO" id="GO:0030313">
    <property type="term" value="C:cell envelope"/>
    <property type="evidence" value="ECO:0007669"/>
    <property type="project" value="UniProtKB-SubCell"/>
</dbReference>
<dbReference type="EMBL" id="MLJI01000002">
    <property type="protein sequence ID" value="ORM89825.1"/>
    <property type="molecule type" value="Genomic_DNA"/>
</dbReference>
<feature type="chain" id="PRO_5012574990" evidence="4">
    <location>
        <begin position="27"/>
        <end position="407"/>
    </location>
</feature>
<evidence type="ECO:0000256" key="2">
    <source>
        <dbReference type="ARBA" id="ARBA00007639"/>
    </source>
</evidence>
<dbReference type="AlphaFoldDB" id="A0A1X1ELN1"/>
<evidence type="ECO:0000313" key="6">
    <source>
        <dbReference type="EMBL" id="ORM89825.1"/>
    </source>
</evidence>
<comment type="similarity">
    <text evidence="2">Belongs to the bacterial solute-binding protein 2 family.</text>
</comment>
<dbReference type="Pfam" id="PF13407">
    <property type="entry name" value="Peripla_BP_4"/>
    <property type="match status" value="1"/>
</dbReference>
<evidence type="ECO:0000259" key="5">
    <source>
        <dbReference type="Pfam" id="PF13407"/>
    </source>
</evidence>
<dbReference type="RefSeq" id="WP_084879543.1">
    <property type="nucleotide sequence ID" value="NZ_JAGGMY010000005.1"/>
</dbReference>
<gene>
    <name evidence="6" type="ORF">HA50_24825</name>
</gene>
<dbReference type="CDD" id="cd19998">
    <property type="entry name" value="PBP1_ABC_sugar_binding-like"/>
    <property type="match status" value="1"/>
</dbReference>
<dbReference type="PANTHER" id="PTHR46847:SF1">
    <property type="entry name" value="D-ALLOSE-BINDING PERIPLASMIC PROTEIN-RELATED"/>
    <property type="match status" value="1"/>
</dbReference>
<dbReference type="STRING" id="55209.HA50_24825"/>
<dbReference type="GO" id="GO:0055085">
    <property type="term" value="P:transmembrane transport"/>
    <property type="evidence" value="ECO:0007669"/>
    <property type="project" value="UniProtKB-ARBA"/>
</dbReference>
<dbReference type="Gene3D" id="3.40.50.2300">
    <property type="match status" value="2"/>
</dbReference>